<dbReference type="EMBL" id="CYPS01000042">
    <property type="protein sequence ID" value="CUH43737.1"/>
    <property type="molecule type" value="Genomic_DNA"/>
</dbReference>
<evidence type="ECO:0000256" key="1">
    <source>
        <dbReference type="SAM" id="Phobius"/>
    </source>
</evidence>
<dbReference type="SUPFAM" id="SSF81901">
    <property type="entry name" value="HCP-like"/>
    <property type="match status" value="1"/>
</dbReference>
<sequence>MPSDIKDIDKSNALEAVCKSELFSHLDRLCAFLKYIVAEELEGRGDLIMGKTIAQDVYDRDPTEEGDANNVVRVDARRLRQILEHYYDTAGTTDPVRIFVDTGGYRPRFERVEVAASGQKSPRRAFGWAVLSFVTGTAIGIAVATITIENNPSDPGQTRTEFPIQDTLKRQAVIEQSASSLQAMNLANQARSMMFPIFDAPRQQLVAEVFRRVIELGPDYHGGYAGAAQALGNLAILTPPGSEKNALLDEAVTMADQARRLAPTDPWAQSAQAWVKFANREFDEAMRISTRAATLAPDDEHVLDIHGSIALFSGHFAEAASSAAKAMNGGRSNQRFANRNIFGAANFHLGNYEKSLASFSAAAEYGDPISAPSFAYQTAALYELGNTKEAARKYVELRKSWPDADVGKMLAGIFRDPSHVEKVMRNIRILDNKSD</sequence>
<evidence type="ECO:0000313" key="3">
    <source>
        <dbReference type="Proteomes" id="UP000050786"/>
    </source>
</evidence>
<protein>
    <submittedName>
        <fullName evidence="2">Putative O-linked N-acetylglucosamine transferase, SPINDLY family</fullName>
    </submittedName>
</protein>
<dbReference type="AlphaFoldDB" id="A0A0P1E541"/>
<evidence type="ECO:0000313" key="2">
    <source>
        <dbReference type="EMBL" id="CUH43737.1"/>
    </source>
</evidence>
<name>A0A0P1E541_9RHOB</name>
<reference evidence="3" key="1">
    <citation type="submission" date="2015-09" db="EMBL/GenBank/DDBJ databases">
        <authorList>
            <person name="Rodrigo-Torres L."/>
            <person name="Arahal D.R."/>
        </authorList>
    </citation>
    <scope>NUCLEOTIDE SEQUENCE [LARGE SCALE GENOMIC DNA]</scope>
    <source>
        <strain evidence="3">CECT 4293</strain>
    </source>
</reference>
<proteinExistence type="predicted"/>
<keyword evidence="1" id="KW-0472">Membrane</keyword>
<dbReference type="Gene3D" id="1.25.40.10">
    <property type="entry name" value="Tetratricopeptide repeat domain"/>
    <property type="match status" value="1"/>
</dbReference>
<dbReference type="Proteomes" id="UP000050786">
    <property type="component" value="Unassembled WGS sequence"/>
</dbReference>
<gene>
    <name evidence="2" type="ORF">RUM4293_02632</name>
</gene>
<keyword evidence="1" id="KW-1133">Transmembrane helix</keyword>
<dbReference type="InterPro" id="IPR011990">
    <property type="entry name" value="TPR-like_helical_dom_sf"/>
</dbReference>
<keyword evidence="1" id="KW-0812">Transmembrane</keyword>
<dbReference type="GO" id="GO:0016740">
    <property type="term" value="F:transferase activity"/>
    <property type="evidence" value="ECO:0007669"/>
    <property type="project" value="UniProtKB-KW"/>
</dbReference>
<accession>A0A0P1E541</accession>
<feature type="transmembrane region" description="Helical" evidence="1">
    <location>
        <begin position="125"/>
        <end position="148"/>
    </location>
</feature>
<keyword evidence="3" id="KW-1185">Reference proteome</keyword>
<organism evidence="2 3">
    <name type="scientific">Ruegeria atlantica</name>
    <dbReference type="NCBI Taxonomy" id="81569"/>
    <lineage>
        <taxon>Bacteria</taxon>
        <taxon>Pseudomonadati</taxon>
        <taxon>Pseudomonadota</taxon>
        <taxon>Alphaproteobacteria</taxon>
        <taxon>Rhodobacterales</taxon>
        <taxon>Roseobacteraceae</taxon>
        <taxon>Ruegeria</taxon>
    </lineage>
</organism>
<keyword evidence="2" id="KW-0808">Transferase</keyword>